<protein>
    <recommendedName>
        <fullName evidence="4">PrgI family protein</fullName>
    </recommendedName>
</protein>
<dbReference type="AlphaFoldDB" id="A0A1S2LAD7"/>
<proteinExistence type="predicted"/>
<evidence type="ECO:0000313" key="3">
    <source>
        <dbReference type="Proteomes" id="UP000180098"/>
    </source>
</evidence>
<keyword evidence="3" id="KW-1185">Reference proteome</keyword>
<keyword evidence="1" id="KW-1133">Transmembrane helix</keyword>
<dbReference type="Proteomes" id="UP000180098">
    <property type="component" value="Unassembled WGS sequence"/>
</dbReference>
<accession>A0A1S2LAD7</accession>
<dbReference type="RefSeq" id="WP_071314464.1">
    <property type="nucleotide sequence ID" value="NZ_MLQQ01000044.1"/>
</dbReference>
<keyword evidence="1" id="KW-0472">Membrane</keyword>
<evidence type="ECO:0000256" key="1">
    <source>
        <dbReference type="SAM" id="Phobius"/>
    </source>
</evidence>
<organism evidence="2 3">
    <name type="scientific">Anaerobacillus arseniciselenatis</name>
    <dbReference type="NCBI Taxonomy" id="85682"/>
    <lineage>
        <taxon>Bacteria</taxon>
        <taxon>Bacillati</taxon>
        <taxon>Bacillota</taxon>
        <taxon>Bacilli</taxon>
        <taxon>Bacillales</taxon>
        <taxon>Bacillaceae</taxon>
        <taxon>Anaerobacillus</taxon>
    </lineage>
</organism>
<evidence type="ECO:0000313" key="2">
    <source>
        <dbReference type="EMBL" id="OIJ09439.1"/>
    </source>
</evidence>
<gene>
    <name evidence="2" type="ORF">BKP35_16425</name>
</gene>
<keyword evidence="1" id="KW-0812">Transmembrane</keyword>
<dbReference type="EMBL" id="MLQQ01000044">
    <property type="protein sequence ID" value="OIJ09439.1"/>
    <property type="molecule type" value="Genomic_DNA"/>
</dbReference>
<feature type="transmembrane region" description="Helical" evidence="1">
    <location>
        <begin position="25"/>
        <end position="46"/>
    </location>
</feature>
<comment type="caution">
    <text evidence="2">The sequence shown here is derived from an EMBL/GenBank/DDBJ whole genome shotgun (WGS) entry which is preliminary data.</text>
</comment>
<evidence type="ECO:0008006" key="4">
    <source>
        <dbReference type="Google" id="ProtNLM"/>
    </source>
</evidence>
<reference evidence="2 3" key="1">
    <citation type="submission" date="2016-10" db="EMBL/GenBank/DDBJ databases">
        <title>Draft genome sequences of four alkaliphilic bacteria belonging to the Anaerobacillus genus.</title>
        <authorList>
            <person name="Bassil N.M."/>
            <person name="Lloyd J.R."/>
        </authorList>
    </citation>
    <scope>NUCLEOTIDE SEQUENCE [LARGE SCALE GENOMIC DNA]</scope>
    <source>
        <strain evidence="2 3">DSM 15340</strain>
    </source>
</reference>
<dbReference type="Pfam" id="PF12666">
    <property type="entry name" value="PrgI"/>
    <property type="match status" value="1"/>
</dbReference>
<sequence>MKTTMPFDTETERKVIKSMSWRQSLYVLVGGLIYMSIGSEVLFAGFSFITTVLLLAFLTPITIPFLVFAFYKNKDTSLFYDRYLLFKFNHKKKQVGLWRK</sequence>
<name>A0A1S2LAD7_9BACI</name>
<feature type="transmembrane region" description="Helical" evidence="1">
    <location>
        <begin position="52"/>
        <end position="71"/>
    </location>
</feature>
<dbReference type="InterPro" id="IPR024414">
    <property type="entry name" value="Uncharacterised_PrgI"/>
</dbReference>
<dbReference type="OrthoDB" id="2903713at2"/>